<reference evidence="17 18" key="1">
    <citation type="journal article" date="2012" name="J. Bacteriol.">
        <title>Genome of Bacillus macauensis ZFHKF-1, a Long-Chain-Forming Bacterium.</title>
        <authorList>
            <person name="Cai L."/>
            <person name="Zhang T."/>
        </authorList>
    </citation>
    <scope>NUCLEOTIDE SEQUENCE [LARGE SCALE GENOMIC DNA]</scope>
    <source>
        <strain evidence="17 18">ZFHKF-1</strain>
    </source>
</reference>
<protein>
    <submittedName>
        <fullName evidence="17">Heavy metal translocating P-type ATPase</fullName>
    </submittedName>
</protein>
<dbReference type="SFLD" id="SFLDS00003">
    <property type="entry name" value="Haloacid_Dehalogenase"/>
    <property type="match status" value="1"/>
</dbReference>
<dbReference type="SFLD" id="SFLDF00027">
    <property type="entry name" value="p-type_atpase"/>
    <property type="match status" value="1"/>
</dbReference>
<keyword evidence="10" id="KW-0460">Magnesium</keyword>
<dbReference type="Pfam" id="PF00122">
    <property type="entry name" value="E1-E2_ATPase"/>
    <property type="match status" value="1"/>
</dbReference>
<keyword evidence="8 15" id="KW-0547">Nucleotide-binding</keyword>
<dbReference type="SUPFAM" id="SSF81653">
    <property type="entry name" value="Calcium ATPase, transduction domain A"/>
    <property type="match status" value="1"/>
</dbReference>
<dbReference type="SUPFAM" id="SSF81665">
    <property type="entry name" value="Calcium ATPase, transmembrane domain M"/>
    <property type="match status" value="1"/>
</dbReference>
<dbReference type="eggNOG" id="COG2217">
    <property type="taxonomic scope" value="Bacteria"/>
</dbReference>
<dbReference type="EMBL" id="AKKV01000022">
    <property type="protein sequence ID" value="EIT86136.1"/>
    <property type="molecule type" value="Genomic_DNA"/>
</dbReference>
<dbReference type="InterPro" id="IPR059000">
    <property type="entry name" value="ATPase_P-type_domA"/>
</dbReference>
<dbReference type="AlphaFoldDB" id="I8J308"/>
<dbReference type="InterPro" id="IPR018303">
    <property type="entry name" value="ATPase_P-typ_P_site"/>
</dbReference>
<feature type="transmembrane region" description="Helical" evidence="15">
    <location>
        <begin position="48"/>
        <end position="68"/>
    </location>
</feature>
<evidence type="ECO:0000256" key="15">
    <source>
        <dbReference type="RuleBase" id="RU362081"/>
    </source>
</evidence>
<dbReference type="GO" id="GO:0016887">
    <property type="term" value="F:ATP hydrolysis activity"/>
    <property type="evidence" value="ECO:0007669"/>
    <property type="project" value="InterPro"/>
</dbReference>
<keyword evidence="9 15" id="KW-0067">ATP-binding</keyword>
<dbReference type="Pfam" id="PF00702">
    <property type="entry name" value="Hydrolase"/>
    <property type="match status" value="1"/>
</dbReference>
<proteinExistence type="inferred from homology"/>
<dbReference type="NCBIfam" id="TIGR01512">
    <property type="entry name" value="ATPase-IB2_Cd"/>
    <property type="match status" value="1"/>
</dbReference>
<evidence type="ECO:0000256" key="4">
    <source>
        <dbReference type="ARBA" id="ARBA00022475"/>
    </source>
</evidence>
<evidence type="ECO:0000313" key="18">
    <source>
        <dbReference type="Proteomes" id="UP000004080"/>
    </source>
</evidence>
<dbReference type="InterPro" id="IPR023214">
    <property type="entry name" value="HAD_sf"/>
</dbReference>
<keyword evidence="18" id="KW-1185">Reference proteome</keyword>
<evidence type="ECO:0000313" key="17">
    <source>
        <dbReference type="EMBL" id="EIT86136.1"/>
    </source>
</evidence>
<dbReference type="STRING" id="1196324.A374_06041"/>
<dbReference type="Gene3D" id="3.40.50.1000">
    <property type="entry name" value="HAD superfamily/HAD-like"/>
    <property type="match status" value="1"/>
</dbReference>
<dbReference type="InterPro" id="IPR027256">
    <property type="entry name" value="P-typ_ATPase_IB"/>
</dbReference>
<dbReference type="PRINTS" id="PR00941">
    <property type="entry name" value="CDATPASE"/>
</dbReference>
<evidence type="ECO:0000256" key="7">
    <source>
        <dbReference type="ARBA" id="ARBA00022723"/>
    </source>
</evidence>
<evidence type="ECO:0000256" key="5">
    <source>
        <dbReference type="ARBA" id="ARBA00022553"/>
    </source>
</evidence>
<dbReference type="GO" id="GO:0005524">
    <property type="term" value="F:ATP binding"/>
    <property type="evidence" value="ECO:0007669"/>
    <property type="project" value="UniProtKB-UniRule"/>
</dbReference>
<comment type="caution">
    <text evidence="17">The sequence shown here is derived from an EMBL/GenBank/DDBJ whole genome shotgun (WGS) entry which is preliminary data.</text>
</comment>
<dbReference type="PROSITE" id="PS00154">
    <property type="entry name" value="ATPASE_E1_E2"/>
    <property type="match status" value="1"/>
</dbReference>
<keyword evidence="12 15" id="KW-1133">Transmembrane helix</keyword>
<dbReference type="Gene3D" id="2.70.150.10">
    <property type="entry name" value="Calcium-transporting ATPase, cytoplasmic transduction domain A"/>
    <property type="match status" value="1"/>
</dbReference>
<dbReference type="RefSeq" id="WP_007201305.1">
    <property type="nucleotide sequence ID" value="NZ_AKKV01000022.1"/>
</dbReference>
<evidence type="ECO:0000256" key="14">
    <source>
        <dbReference type="ARBA" id="ARBA00023136"/>
    </source>
</evidence>
<dbReference type="Gene3D" id="3.40.1110.10">
    <property type="entry name" value="Calcium-transporting ATPase, cytoplasmic domain N"/>
    <property type="match status" value="1"/>
</dbReference>
<dbReference type="GO" id="GO:0046872">
    <property type="term" value="F:metal ion binding"/>
    <property type="evidence" value="ECO:0007669"/>
    <property type="project" value="UniProtKB-KW"/>
</dbReference>
<dbReference type="FunFam" id="2.70.150.10:FF:000002">
    <property type="entry name" value="Copper-transporting ATPase 1, putative"/>
    <property type="match status" value="1"/>
</dbReference>
<dbReference type="InterPro" id="IPR001757">
    <property type="entry name" value="P_typ_ATPase"/>
</dbReference>
<keyword evidence="11" id="KW-1278">Translocase</keyword>
<feature type="transmembrane region" description="Helical" evidence="15">
    <location>
        <begin position="285"/>
        <end position="308"/>
    </location>
</feature>
<keyword evidence="6 15" id="KW-0812">Transmembrane</keyword>
<accession>I8J308</accession>
<feature type="transmembrane region" description="Helical" evidence="15">
    <location>
        <begin position="591"/>
        <end position="610"/>
    </location>
</feature>
<dbReference type="InterPro" id="IPR008250">
    <property type="entry name" value="ATPase_P-typ_transduc_dom_A_sf"/>
</dbReference>
<organism evidence="17 18">
    <name type="scientific">Fictibacillus macauensis ZFHKF-1</name>
    <dbReference type="NCBI Taxonomy" id="1196324"/>
    <lineage>
        <taxon>Bacteria</taxon>
        <taxon>Bacillati</taxon>
        <taxon>Bacillota</taxon>
        <taxon>Bacilli</taxon>
        <taxon>Bacillales</taxon>
        <taxon>Fictibacillaceae</taxon>
        <taxon>Fictibacillus</taxon>
    </lineage>
</organism>
<dbReference type="PANTHER" id="PTHR43079">
    <property type="entry name" value="PROBABLE CADMIUM/ZINC-TRANSPORTING ATPASE HMA1"/>
    <property type="match status" value="1"/>
</dbReference>
<keyword evidence="5" id="KW-0597">Phosphoprotein</keyword>
<gene>
    <name evidence="17" type="ORF">A374_06041</name>
</gene>
<dbReference type="PRINTS" id="PR00119">
    <property type="entry name" value="CATATPASE"/>
</dbReference>
<comment type="similarity">
    <text evidence="2 15">Belongs to the cation transport ATPase (P-type) (TC 3.A.3) family. Type IB subfamily.</text>
</comment>
<name>I8J308_9BACL</name>
<dbReference type="FunFam" id="3.40.50.1000:FF:000020">
    <property type="entry name" value="Probable cation-transporting P-type ATPase"/>
    <property type="match status" value="1"/>
</dbReference>
<evidence type="ECO:0000256" key="10">
    <source>
        <dbReference type="ARBA" id="ARBA00022842"/>
    </source>
</evidence>
<dbReference type="PANTHER" id="PTHR43079:SF1">
    <property type="entry name" value="CADMIUM_ZINC-TRANSPORTING ATPASE HMA1, CHLOROPLASTIC-RELATED"/>
    <property type="match status" value="1"/>
</dbReference>
<dbReference type="CDD" id="cd07551">
    <property type="entry name" value="P-type_ATPase_HM_ZosA_PfeT-like"/>
    <property type="match status" value="1"/>
</dbReference>
<dbReference type="GO" id="GO:0019829">
    <property type="term" value="F:ATPase-coupled monoatomic cation transmembrane transporter activity"/>
    <property type="evidence" value="ECO:0007669"/>
    <property type="project" value="InterPro"/>
</dbReference>
<keyword evidence="13" id="KW-0406">Ion transport</keyword>
<evidence type="ECO:0000256" key="2">
    <source>
        <dbReference type="ARBA" id="ARBA00006024"/>
    </source>
</evidence>
<evidence type="ECO:0000256" key="9">
    <source>
        <dbReference type="ARBA" id="ARBA00022840"/>
    </source>
</evidence>
<dbReference type="SUPFAM" id="SSF56784">
    <property type="entry name" value="HAD-like"/>
    <property type="match status" value="1"/>
</dbReference>
<evidence type="ECO:0000256" key="12">
    <source>
        <dbReference type="ARBA" id="ARBA00022989"/>
    </source>
</evidence>
<keyword evidence="4 15" id="KW-1003">Cell membrane</keyword>
<feature type="domain" description="P-type ATPase A" evidence="16">
    <location>
        <begin position="133"/>
        <end position="234"/>
    </location>
</feature>
<dbReference type="GO" id="GO:0005886">
    <property type="term" value="C:plasma membrane"/>
    <property type="evidence" value="ECO:0007669"/>
    <property type="project" value="UniProtKB-SubCell"/>
</dbReference>
<dbReference type="InterPro" id="IPR023298">
    <property type="entry name" value="ATPase_P-typ_TM_dom_sf"/>
</dbReference>
<dbReference type="NCBIfam" id="TIGR01525">
    <property type="entry name" value="ATPase-IB_hvy"/>
    <property type="match status" value="1"/>
</dbReference>
<dbReference type="InterPro" id="IPR023299">
    <property type="entry name" value="ATPase_P-typ_cyto_dom_N"/>
</dbReference>
<dbReference type="InterPro" id="IPR051949">
    <property type="entry name" value="Cation_Transport_ATPase"/>
</dbReference>
<evidence type="ECO:0000256" key="13">
    <source>
        <dbReference type="ARBA" id="ARBA00023065"/>
    </source>
</evidence>
<keyword evidence="7 15" id="KW-0479">Metal-binding</keyword>
<evidence type="ECO:0000256" key="11">
    <source>
        <dbReference type="ARBA" id="ARBA00022967"/>
    </source>
</evidence>
<comment type="subcellular location">
    <subcellularLocation>
        <location evidence="1">Cell membrane</location>
        <topology evidence="1">Multi-pass membrane protein</topology>
    </subcellularLocation>
</comment>
<keyword evidence="14 15" id="KW-0472">Membrane</keyword>
<dbReference type="NCBIfam" id="TIGR01494">
    <property type="entry name" value="ATPase_P-type"/>
    <property type="match status" value="1"/>
</dbReference>
<evidence type="ECO:0000256" key="1">
    <source>
        <dbReference type="ARBA" id="ARBA00004651"/>
    </source>
</evidence>
<evidence type="ECO:0000256" key="3">
    <source>
        <dbReference type="ARBA" id="ARBA00022448"/>
    </source>
</evidence>
<evidence type="ECO:0000256" key="6">
    <source>
        <dbReference type="ARBA" id="ARBA00022692"/>
    </source>
</evidence>
<feature type="transmembrane region" description="Helical" evidence="15">
    <location>
        <begin position="21"/>
        <end position="42"/>
    </location>
</feature>
<dbReference type="OrthoDB" id="9813266at2"/>
<feature type="transmembrane region" description="Helical" evidence="15">
    <location>
        <begin position="254"/>
        <end position="273"/>
    </location>
</feature>
<dbReference type="PATRIC" id="fig|1196324.3.peg.1233"/>
<dbReference type="Proteomes" id="UP000004080">
    <property type="component" value="Unassembled WGS sequence"/>
</dbReference>
<dbReference type="InterPro" id="IPR044492">
    <property type="entry name" value="P_typ_ATPase_HD_dom"/>
</dbReference>
<dbReference type="InterPro" id="IPR036412">
    <property type="entry name" value="HAD-like_sf"/>
</dbReference>
<dbReference type="SFLD" id="SFLDG00002">
    <property type="entry name" value="C1.7:_P-type_atpase_like"/>
    <property type="match status" value="1"/>
</dbReference>
<feature type="transmembrane region" description="Helical" evidence="15">
    <location>
        <begin position="80"/>
        <end position="99"/>
    </location>
</feature>
<evidence type="ECO:0000256" key="8">
    <source>
        <dbReference type="ARBA" id="ARBA00022741"/>
    </source>
</evidence>
<sequence length="636" mass="69367">MDMNAVVPKNEPSKRFLRHSLFQHSELMCALISGVLIITGWLLQRNDFTYASIFSYCIAFMIGGFAKAKEGLQETITERTLNVELLMVLAAIGSMIIGYWAEGAILIFIFAMSGALETYTLNKSNQEIASLMELQPEEALLLTSDKQQYVHVSSLQIGDLILVKAGERIGIDGVIEKGLTTIDESSITGEPLPVTKEVTGEVFAGTMNISGSIVVRVTKRSTETLFQKIIHLVQQAQQEKSPSQQFIESFEGKYVKGVLLFVALMMVVPHYLLEWSWETTFYHAIVLLVVASPCAVVASIMPATLSAISNCARSGILFKGGVHLENLGKIQAIVFDKTGTLTAGKLTVTDFVVVEGYDEQDVRRSVSSIEQHSNHPLAKAIVQYIGDAQAAYGLHHFQDVPGAGVRAQIGADVWKIGKAAFVGEAALDERFGEVLTSRRNEGKTLIFFQVNEEIVGYCALLDTIRHDAHDALHSLKTIGIHSIMLTGDHEKTAQRLTAALQMEAYIAECLPETKGQHIQKLKEQYESVAMVGDGINDAPALATANVGIAMGEGTDVAIDTADVILMKNELQKLPKAVLLSKRMNTIIKQNLWFSSAVIVGLIIATLTQQMNLPLGVIGHEGSTILVIMNGLRLLKG</sequence>
<evidence type="ECO:0000259" key="16">
    <source>
        <dbReference type="Pfam" id="PF00122"/>
    </source>
</evidence>
<keyword evidence="3" id="KW-0813">Transport</keyword>